<dbReference type="PANTHER" id="PTHR10656">
    <property type="entry name" value="CELL FATE DETERMINING PROTEIN MAB21-RELATED"/>
    <property type="match status" value="1"/>
</dbReference>
<proteinExistence type="inferred from homology"/>
<dbReference type="Pfam" id="PF20266">
    <property type="entry name" value="Mab-21_C"/>
    <property type="match status" value="1"/>
</dbReference>
<dbReference type="InterPro" id="IPR024810">
    <property type="entry name" value="MAB21L/cGLR"/>
</dbReference>
<sequence length="507" mass="56460">MSGYSLNVRVFWPLLTCLCTALWCLYHALRRERAGVGGEREPDLDSGTARLCQLSLFFLLCYFLVKQCCSGGGRLAPPTATSAPGACGPEARAEQERERGARRAALLRAYYAQRVRLSPHVLGHSKAHVSKIVGELVQTGKAEARGGCGSLAFRGDFVQIGSAYEQHKVGSPDCFDILVPLKLPPSLKPEPVFAGAPLRGGGALCGLQIARGSECAKDFRSFGDSFGVDVQGRRRLSSALVLKWFHWKVQRCLAVIKYQFQDRCHIALVVCNDRLVLKILPRSDYVCCHISMAVRLIPAVHVGDATFLIAQPWAETELLVPGLKLEAMWGINCSKQEQRLLGWFKEQTPARSCHLKCLQMVKALRDLNCKTFAPRFSAQWRAVLSSYTLKTALFYLLLRGPWEAWEESCLAERLEDFFLFFRECLHKQTLMHFFLGNSGVPDVVTMPKALKDAPAVNLLAGFEARTLDLVSFQLLNTWNQIPQLLTVNGNPRYLVKSPTSCKSTSFC</sequence>
<dbReference type="InterPro" id="IPR026250">
    <property type="entry name" value="ITPRIP-like"/>
</dbReference>
<comment type="similarity">
    <text evidence="2">Belongs to the ITPRIP family.</text>
</comment>
<accession>A0A6P7YTR3</accession>
<evidence type="ECO:0000256" key="3">
    <source>
        <dbReference type="ARBA" id="ARBA00022692"/>
    </source>
</evidence>
<dbReference type="FunCoup" id="A0A6P7YTR3">
    <property type="interactions" value="132"/>
</dbReference>
<dbReference type="PANTHER" id="PTHR10656:SF9">
    <property type="entry name" value="INOSITOL 1,4,5-TRISPHOSPHATE RECEPTOR-INTERACTING PROTEIN-LIKE 2"/>
    <property type="match status" value="1"/>
</dbReference>
<evidence type="ECO:0000256" key="6">
    <source>
        <dbReference type="ARBA" id="ARBA00023136"/>
    </source>
</evidence>
<dbReference type="RefSeq" id="XP_030068343.1">
    <property type="nucleotide sequence ID" value="XM_030212483.1"/>
</dbReference>
<evidence type="ECO:0000256" key="7">
    <source>
        <dbReference type="SAM" id="Phobius"/>
    </source>
</evidence>
<dbReference type="PRINTS" id="PR02107">
    <property type="entry name" value="INOS145TPRIP"/>
</dbReference>
<dbReference type="InParanoid" id="A0A6P7YTR3"/>
<dbReference type="SMART" id="SM01265">
    <property type="entry name" value="Mab-21"/>
    <property type="match status" value="1"/>
</dbReference>
<reference evidence="10" key="1">
    <citation type="submission" date="2025-08" db="UniProtKB">
        <authorList>
            <consortium name="RefSeq"/>
        </authorList>
    </citation>
    <scope>IDENTIFICATION</scope>
</reference>
<evidence type="ECO:0000256" key="1">
    <source>
        <dbReference type="ARBA" id="ARBA00004479"/>
    </source>
</evidence>
<keyword evidence="3 7" id="KW-0812">Transmembrane</keyword>
<evidence type="ECO:0000256" key="2">
    <source>
        <dbReference type="ARBA" id="ARBA00005554"/>
    </source>
</evidence>
<comment type="subcellular location">
    <subcellularLocation>
        <location evidence="1">Membrane</location>
        <topology evidence="1">Single-pass type I membrane protein</topology>
    </subcellularLocation>
</comment>
<dbReference type="GO" id="GO:0016020">
    <property type="term" value="C:membrane"/>
    <property type="evidence" value="ECO:0007669"/>
    <property type="project" value="UniProtKB-SubCell"/>
</dbReference>
<evidence type="ECO:0000256" key="4">
    <source>
        <dbReference type="ARBA" id="ARBA00022729"/>
    </source>
</evidence>
<keyword evidence="9" id="KW-1185">Reference proteome</keyword>
<protein>
    <submittedName>
        <fullName evidence="10">Inositol 1,4,5-trisphosphate receptor-interacting protein-like 2</fullName>
    </submittedName>
</protein>
<dbReference type="Proteomes" id="UP000515156">
    <property type="component" value="Chromosome 8"/>
</dbReference>
<gene>
    <name evidence="10" type="primary">LOC115476226</name>
</gene>
<keyword evidence="6 7" id="KW-0472">Membrane</keyword>
<dbReference type="GeneID" id="115476226"/>
<dbReference type="InterPro" id="IPR046906">
    <property type="entry name" value="Mab-21_HhH/H2TH-like"/>
</dbReference>
<feature type="domain" description="Mab-21-like HhH/H2TH-like" evidence="8">
    <location>
        <begin position="353"/>
        <end position="436"/>
    </location>
</feature>
<organism evidence="9 10">
    <name type="scientific">Microcaecilia unicolor</name>
    <dbReference type="NCBI Taxonomy" id="1415580"/>
    <lineage>
        <taxon>Eukaryota</taxon>
        <taxon>Metazoa</taxon>
        <taxon>Chordata</taxon>
        <taxon>Craniata</taxon>
        <taxon>Vertebrata</taxon>
        <taxon>Euteleostomi</taxon>
        <taxon>Amphibia</taxon>
        <taxon>Gymnophiona</taxon>
        <taxon>Siphonopidae</taxon>
        <taxon>Microcaecilia</taxon>
    </lineage>
</organism>
<evidence type="ECO:0000256" key="5">
    <source>
        <dbReference type="ARBA" id="ARBA00022989"/>
    </source>
</evidence>
<dbReference type="KEGG" id="muo:115476226"/>
<dbReference type="OrthoDB" id="8745755at2759"/>
<evidence type="ECO:0000313" key="10">
    <source>
        <dbReference type="RefSeq" id="XP_030068343.1"/>
    </source>
</evidence>
<keyword evidence="4" id="KW-0732">Signal</keyword>
<dbReference type="Gene3D" id="1.10.1410.40">
    <property type="match status" value="1"/>
</dbReference>
<keyword evidence="5 7" id="KW-1133">Transmembrane helix</keyword>
<evidence type="ECO:0000259" key="8">
    <source>
        <dbReference type="Pfam" id="PF20266"/>
    </source>
</evidence>
<dbReference type="AlphaFoldDB" id="A0A6P7YTR3"/>
<name>A0A6P7YTR3_9AMPH</name>
<evidence type="ECO:0000313" key="9">
    <source>
        <dbReference type="Proteomes" id="UP000515156"/>
    </source>
</evidence>
<feature type="transmembrane region" description="Helical" evidence="7">
    <location>
        <begin position="6"/>
        <end position="26"/>
    </location>
</feature>
<dbReference type="Gene3D" id="3.30.460.90">
    <property type="match status" value="1"/>
</dbReference>